<dbReference type="Pfam" id="PF13581">
    <property type="entry name" value="HATPase_c_2"/>
    <property type="match status" value="1"/>
</dbReference>
<dbReference type="CDD" id="cd16936">
    <property type="entry name" value="HATPase_RsbW-like"/>
    <property type="match status" value="1"/>
</dbReference>
<name>A0ABT0ZXX6_9PSEU</name>
<evidence type="ECO:0000259" key="2">
    <source>
        <dbReference type="Pfam" id="PF13581"/>
    </source>
</evidence>
<evidence type="ECO:0000313" key="3">
    <source>
        <dbReference type="EMBL" id="MCO1655600.1"/>
    </source>
</evidence>
<protein>
    <submittedName>
        <fullName evidence="3">ATP-binding protein</fullName>
    </submittedName>
</protein>
<keyword evidence="3" id="KW-0547">Nucleotide-binding</keyword>
<keyword evidence="3" id="KW-0067">ATP-binding</keyword>
<keyword evidence="1" id="KW-0808">Transferase</keyword>
<dbReference type="GO" id="GO:0005524">
    <property type="term" value="F:ATP binding"/>
    <property type="evidence" value="ECO:0007669"/>
    <property type="project" value="UniProtKB-KW"/>
</dbReference>
<accession>A0ABT0ZXX6</accession>
<dbReference type="InterPro" id="IPR050267">
    <property type="entry name" value="Anti-sigma-factor_SerPK"/>
</dbReference>
<keyword evidence="4" id="KW-1185">Reference proteome</keyword>
<evidence type="ECO:0000313" key="4">
    <source>
        <dbReference type="Proteomes" id="UP001165283"/>
    </source>
</evidence>
<dbReference type="RefSeq" id="WP_252437485.1">
    <property type="nucleotide sequence ID" value="NZ_JAGSOV010000023.1"/>
</dbReference>
<dbReference type="PANTHER" id="PTHR35526:SF3">
    <property type="entry name" value="ANTI-SIGMA-F FACTOR RSBW"/>
    <property type="match status" value="1"/>
</dbReference>
<dbReference type="InterPro" id="IPR003594">
    <property type="entry name" value="HATPase_dom"/>
</dbReference>
<reference evidence="3" key="1">
    <citation type="submission" date="2021-04" db="EMBL/GenBank/DDBJ databases">
        <title>Pseudonocardia sp. nov., isolated from sandy soil of mangrove forest.</title>
        <authorList>
            <person name="Zan Z."/>
            <person name="Huang R."/>
            <person name="Liu W."/>
        </authorList>
    </citation>
    <scope>NUCLEOTIDE SEQUENCE</scope>
    <source>
        <strain evidence="3">S2-4</strain>
    </source>
</reference>
<sequence>MSSTRRPARSFTLTFDSPACLPVLRKILRTMLAGADPDHVADAELVCTELVTNAIDHAAAPRTTQIRLDRAENLRITVVDGSPDSPVTVGSSRFGPHRGLGMLLVDRLATHWHVTRNATTKAVRVALVAPAA</sequence>
<dbReference type="Proteomes" id="UP001165283">
    <property type="component" value="Unassembled WGS sequence"/>
</dbReference>
<evidence type="ECO:0000256" key="1">
    <source>
        <dbReference type="ARBA" id="ARBA00022527"/>
    </source>
</evidence>
<keyword evidence="1" id="KW-0418">Kinase</keyword>
<comment type="caution">
    <text evidence="3">The sequence shown here is derived from an EMBL/GenBank/DDBJ whole genome shotgun (WGS) entry which is preliminary data.</text>
</comment>
<feature type="domain" description="Histidine kinase/HSP90-like ATPase" evidence="2">
    <location>
        <begin position="18"/>
        <end position="125"/>
    </location>
</feature>
<dbReference type="EMBL" id="JAGSOV010000023">
    <property type="protein sequence ID" value="MCO1655600.1"/>
    <property type="molecule type" value="Genomic_DNA"/>
</dbReference>
<dbReference type="Gene3D" id="3.30.565.10">
    <property type="entry name" value="Histidine kinase-like ATPase, C-terminal domain"/>
    <property type="match status" value="1"/>
</dbReference>
<gene>
    <name evidence="3" type="ORF">KDL28_11105</name>
</gene>
<proteinExistence type="predicted"/>
<keyword evidence="1" id="KW-0723">Serine/threonine-protein kinase</keyword>
<organism evidence="3 4">
    <name type="scientific">Pseudonocardia humida</name>
    <dbReference type="NCBI Taxonomy" id="2800819"/>
    <lineage>
        <taxon>Bacteria</taxon>
        <taxon>Bacillati</taxon>
        <taxon>Actinomycetota</taxon>
        <taxon>Actinomycetes</taxon>
        <taxon>Pseudonocardiales</taxon>
        <taxon>Pseudonocardiaceae</taxon>
        <taxon>Pseudonocardia</taxon>
    </lineage>
</organism>
<dbReference type="PANTHER" id="PTHR35526">
    <property type="entry name" value="ANTI-SIGMA-F FACTOR RSBW-RELATED"/>
    <property type="match status" value="1"/>
</dbReference>
<dbReference type="SUPFAM" id="SSF55874">
    <property type="entry name" value="ATPase domain of HSP90 chaperone/DNA topoisomerase II/histidine kinase"/>
    <property type="match status" value="1"/>
</dbReference>
<dbReference type="InterPro" id="IPR036890">
    <property type="entry name" value="HATPase_C_sf"/>
</dbReference>